<proteinExistence type="predicted"/>
<evidence type="ECO:0008006" key="4">
    <source>
        <dbReference type="Google" id="ProtNLM"/>
    </source>
</evidence>
<dbReference type="InterPro" id="IPR022655">
    <property type="entry name" value="DUF1553"/>
</dbReference>
<evidence type="ECO:0000313" key="3">
    <source>
        <dbReference type="EMBL" id="VAX36867.1"/>
    </source>
</evidence>
<dbReference type="PANTHER" id="PTHR35889:SF3">
    <property type="entry name" value="F-BOX DOMAIN-CONTAINING PROTEIN"/>
    <property type="match status" value="1"/>
</dbReference>
<feature type="domain" description="DUF1553" evidence="2">
    <location>
        <begin position="306"/>
        <end position="553"/>
    </location>
</feature>
<dbReference type="EMBL" id="UOGL01000084">
    <property type="protein sequence ID" value="VAX36867.1"/>
    <property type="molecule type" value="Genomic_DNA"/>
</dbReference>
<organism evidence="3">
    <name type="scientific">hydrothermal vent metagenome</name>
    <dbReference type="NCBI Taxonomy" id="652676"/>
    <lineage>
        <taxon>unclassified sequences</taxon>
        <taxon>metagenomes</taxon>
        <taxon>ecological metagenomes</taxon>
    </lineage>
</organism>
<accession>A0A3B1E3M7</accession>
<dbReference type="AlphaFoldDB" id="A0A3B1E3M7"/>
<name>A0A3B1E3M7_9ZZZZ</name>
<evidence type="ECO:0000259" key="2">
    <source>
        <dbReference type="Pfam" id="PF07587"/>
    </source>
</evidence>
<feature type="non-terminal residue" evidence="3">
    <location>
        <position position="1"/>
    </location>
</feature>
<dbReference type="Pfam" id="PF07587">
    <property type="entry name" value="PSD1"/>
    <property type="match status" value="1"/>
</dbReference>
<dbReference type="InterPro" id="IPR008979">
    <property type="entry name" value="Galactose-bd-like_sf"/>
</dbReference>
<evidence type="ECO:0000259" key="1">
    <source>
        <dbReference type="Pfam" id="PF07583"/>
    </source>
</evidence>
<protein>
    <recommendedName>
        <fullName evidence="4">F5/8 type C domain-containing protein</fullName>
    </recommendedName>
</protein>
<dbReference type="Pfam" id="PF07583">
    <property type="entry name" value="PSCyt2"/>
    <property type="match status" value="1"/>
</dbReference>
<feature type="domain" description="DUF1549" evidence="1">
    <location>
        <begin position="1"/>
        <end position="28"/>
    </location>
</feature>
<reference evidence="3" key="1">
    <citation type="submission" date="2018-06" db="EMBL/GenBank/DDBJ databases">
        <authorList>
            <person name="Zhirakovskaya E."/>
        </authorList>
    </citation>
    <scope>NUCLEOTIDE SEQUENCE</scope>
</reference>
<dbReference type="PANTHER" id="PTHR35889">
    <property type="entry name" value="CYCLOINULO-OLIGOSACCHARIDE FRUCTANOTRANSFERASE-RELATED"/>
    <property type="match status" value="1"/>
</dbReference>
<gene>
    <name evidence="3" type="ORF">MNBD_PLANCTO02-1189</name>
</gene>
<dbReference type="InterPro" id="IPR011444">
    <property type="entry name" value="DUF1549"/>
</dbReference>
<sequence length="581" mass="66659">CARCHNHKFDAVSTQDYYSLVAVFQDIEFGHRMPQLFKTHPRKIRGEELVKKIKTIRNRLRSSNINHWSENWVSHVQVHFPQTKAKFVKVSFLTGYAALDELEVYDSSTGGKNIALASQGTSIKVFNTKPLPRKNKDWLLDGDRQSFWGWAGKPAKKKKPFGVVLQFSKEQNIQRIEFSSDRATIVETDYLNEKNIGKFRFSRYKIETSTDGKTWTEIVSTETEKKLSLKERGIRKKQIEKINRLAKKYFDEGPQEIFAGRFIPPVSTHVLHRGDPAQQGEEVKPETFSIFDSTLGLSDKSTGQQRRVAFANWVVGKQNPLTLRVSVNRLWKHVFGSGIVNTMDDFGHAGALPTHPQLLDWLATRYRSNGWSTKKILRMLVVSKTFQQSSNQNAKGLKVDANAQYLWRYPLLRIDAEALRDSMLDIAGSLDKRIGGKGYRIHANKKRYASWKVADNASPETWRRLIYQERMRGIDDKMFMAFDLPDCKQVNSKRSVSTTPIQALNLFNGQLVMTQSEKLAQRIEKEAGKNIDAQVKRIFLRVLCREPSKVELTFSVAAVKKDGLPHLARVLFNTNEFSFLK</sequence>
<dbReference type="SUPFAM" id="SSF49785">
    <property type="entry name" value="Galactose-binding domain-like"/>
    <property type="match status" value="1"/>
</dbReference>
<dbReference type="Gene3D" id="2.60.120.260">
    <property type="entry name" value="Galactose-binding domain-like"/>
    <property type="match status" value="1"/>
</dbReference>